<accession>A0A8H3AXV0</accession>
<sequence length="517" mass="58965">MNLPDVVYLVADLLGENDRARLAQVSRLYFQLVMPSAWRRVVGATQLFKLIPGVRVDTPGILAGTETINIPKDLDNADLSRFQFYAQFVEYLQLFKNPAIVTKINRWDELLRYTTHNVLLPSLRSIVLGTYWPQSISHYAWIAAFTSPTIRRIETHSIVRQTLPTISSEVASGIFNLLIDRCPDLESLSIFVDPQQRTSRLEPRLLSGGAHQQGRTELLPEAFKRIRNLSCTPSMTDSCQDTFLLLSRLPKLEVLQMYASQQNPTVTIPIMSLEPEAFSRLTNVSLYDFGPHATLSILNFLTSTAELTQLVLELDHKADEVSSLDEFYNFQLIPTICARAPRLEQLSIRPILDDKAYIDIHESSLVLLATLPLKRLTLAKSHTHIGRLVELFPEIQVLRWPDLPATLDQLCQFTACHELERLSVKLDLSPRAPIGPTRDRSVPPTSPCVLESDYGNLDRLNQADTRELLSYLASIWPQYLILQQTVPFDYPHYDLAAKRRLERLNQELEKIKQLEMR</sequence>
<protein>
    <submittedName>
        <fullName evidence="1">Uncharacterized protein</fullName>
    </submittedName>
</protein>
<evidence type="ECO:0000313" key="1">
    <source>
        <dbReference type="EMBL" id="CAE6442893.1"/>
    </source>
</evidence>
<proteinExistence type="predicted"/>
<gene>
    <name evidence="1" type="ORF">RDB_LOCUS133058</name>
</gene>
<organism evidence="1 2">
    <name type="scientific">Rhizoctonia solani</name>
    <dbReference type="NCBI Taxonomy" id="456999"/>
    <lineage>
        <taxon>Eukaryota</taxon>
        <taxon>Fungi</taxon>
        <taxon>Dikarya</taxon>
        <taxon>Basidiomycota</taxon>
        <taxon>Agaricomycotina</taxon>
        <taxon>Agaricomycetes</taxon>
        <taxon>Cantharellales</taxon>
        <taxon>Ceratobasidiaceae</taxon>
        <taxon>Rhizoctonia</taxon>
    </lineage>
</organism>
<evidence type="ECO:0000313" key="2">
    <source>
        <dbReference type="Proteomes" id="UP000663846"/>
    </source>
</evidence>
<dbReference type="EMBL" id="CAJMWS010000417">
    <property type="protein sequence ID" value="CAE6442893.1"/>
    <property type="molecule type" value="Genomic_DNA"/>
</dbReference>
<dbReference type="AlphaFoldDB" id="A0A8H3AXV0"/>
<reference evidence="1" key="1">
    <citation type="submission" date="2021-01" db="EMBL/GenBank/DDBJ databases">
        <authorList>
            <person name="Kaushik A."/>
        </authorList>
    </citation>
    <scope>NUCLEOTIDE SEQUENCE</scope>
    <source>
        <strain evidence="1">AG1-1C</strain>
    </source>
</reference>
<name>A0A8H3AXV0_9AGAM</name>
<comment type="caution">
    <text evidence="1">The sequence shown here is derived from an EMBL/GenBank/DDBJ whole genome shotgun (WGS) entry which is preliminary data.</text>
</comment>
<dbReference type="Proteomes" id="UP000663846">
    <property type="component" value="Unassembled WGS sequence"/>
</dbReference>